<reference evidence="8 9" key="1">
    <citation type="submission" date="2024-09" db="EMBL/GenBank/DDBJ databases">
        <authorList>
            <person name="Sun Q."/>
            <person name="Mori K."/>
        </authorList>
    </citation>
    <scope>NUCLEOTIDE SEQUENCE [LARGE SCALE GENOMIC DNA]</scope>
    <source>
        <strain evidence="8 9">JCM 3324</strain>
    </source>
</reference>
<gene>
    <name evidence="8" type="ORF">ACFFR3_02240</name>
</gene>
<evidence type="ECO:0000313" key="8">
    <source>
        <dbReference type="EMBL" id="MFB9468306.1"/>
    </source>
</evidence>
<dbReference type="CDD" id="cd06171">
    <property type="entry name" value="Sigma70_r4"/>
    <property type="match status" value="1"/>
</dbReference>
<dbReference type="NCBIfam" id="TIGR02937">
    <property type="entry name" value="sigma70-ECF"/>
    <property type="match status" value="1"/>
</dbReference>
<keyword evidence="2" id="KW-0805">Transcription regulation</keyword>
<evidence type="ECO:0000256" key="3">
    <source>
        <dbReference type="ARBA" id="ARBA00023082"/>
    </source>
</evidence>
<dbReference type="InterPro" id="IPR036388">
    <property type="entry name" value="WH-like_DNA-bd_sf"/>
</dbReference>
<dbReference type="Gene3D" id="1.10.10.10">
    <property type="entry name" value="Winged helix-like DNA-binding domain superfamily/Winged helix DNA-binding domain"/>
    <property type="match status" value="1"/>
</dbReference>
<dbReference type="InterPro" id="IPR013325">
    <property type="entry name" value="RNA_pol_sigma_r2"/>
</dbReference>
<evidence type="ECO:0000256" key="4">
    <source>
        <dbReference type="ARBA" id="ARBA00023163"/>
    </source>
</evidence>
<accession>A0ABV5NDH3</accession>
<dbReference type="InterPro" id="IPR014284">
    <property type="entry name" value="RNA_pol_sigma-70_dom"/>
</dbReference>
<dbReference type="Proteomes" id="UP001589568">
    <property type="component" value="Unassembled WGS sequence"/>
</dbReference>
<dbReference type="SUPFAM" id="SSF88659">
    <property type="entry name" value="Sigma3 and sigma4 domains of RNA polymerase sigma factors"/>
    <property type="match status" value="1"/>
</dbReference>
<evidence type="ECO:0000259" key="6">
    <source>
        <dbReference type="Pfam" id="PF04542"/>
    </source>
</evidence>
<dbReference type="Pfam" id="PF08281">
    <property type="entry name" value="Sigma70_r4_2"/>
    <property type="match status" value="1"/>
</dbReference>
<dbReference type="SUPFAM" id="SSF88946">
    <property type="entry name" value="Sigma2 domain of RNA polymerase sigma factors"/>
    <property type="match status" value="1"/>
</dbReference>
<dbReference type="InterPro" id="IPR013324">
    <property type="entry name" value="RNA_pol_sigma_r3/r4-like"/>
</dbReference>
<feature type="domain" description="RNA polymerase sigma factor 70 region 4 type 2" evidence="7">
    <location>
        <begin position="137"/>
        <end position="188"/>
    </location>
</feature>
<evidence type="ECO:0000256" key="1">
    <source>
        <dbReference type="ARBA" id="ARBA00010641"/>
    </source>
</evidence>
<comment type="caution">
    <text evidence="8">The sequence shown here is derived from an EMBL/GenBank/DDBJ whole genome shotgun (WGS) entry which is preliminary data.</text>
</comment>
<dbReference type="Pfam" id="PF04542">
    <property type="entry name" value="Sigma70_r2"/>
    <property type="match status" value="1"/>
</dbReference>
<dbReference type="RefSeq" id="WP_364378766.1">
    <property type="nucleotide sequence ID" value="NZ_JBHMCF010000003.1"/>
</dbReference>
<dbReference type="EMBL" id="JBHMCF010000003">
    <property type="protein sequence ID" value="MFB9468306.1"/>
    <property type="molecule type" value="Genomic_DNA"/>
</dbReference>
<dbReference type="PANTHER" id="PTHR43133">
    <property type="entry name" value="RNA POLYMERASE ECF-TYPE SIGMA FACTO"/>
    <property type="match status" value="1"/>
</dbReference>
<keyword evidence="4" id="KW-0804">Transcription</keyword>
<comment type="similarity">
    <text evidence="1">Belongs to the sigma-70 factor family. ECF subfamily.</text>
</comment>
<proteinExistence type="inferred from homology"/>
<protein>
    <submittedName>
        <fullName evidence="8">RNA polymerase sigma factor</fullName>
    </submittedName>
</protein>
<evidence type="ECO:0000256" key="2">
    <source>
        <dbReference type="ARBA" id="ARBA00023015"/>
    </source>
</evidence>
<dbReference type="InterPro" id="IPR013249">
    <property type="entry name" value="RNA_pol_sigma70_r4_t2"/>
</dbReference>
<keyword evidence="3" id="KW-0731">Sigma factor</keyword>
<organism evidence="8 9">
    <name type="scientific">Nonomuraea salmonea</name>
    <dbReference type="NCBI Taxonomy" id="46181"/>
    <lineage>
        <taxon>Bacteria</taxon>
        <taxon>Bacillati</taxon>
        <taxon>Actinomycetota</taxon>
        <taxon>Actinomycetes</taxon>
        <taxon>Streptosporangiales</taxon>
        <taxon>Streptosporangiaceae</taxon>
        <taxon>Nonomuraea</taxon>
    </lineage>
</organism>
<evidence type="ECO:0000313" key="9">
    <source>
        <dbReference type="Proteomes" id="UP001589568"/>
    </source>
</evidence>
<dbReference type="Gene3D" id="1.10.1740.10">
    <property type="match status" value="1"/>
</dbReference>
<keyword evidence="9" id="KW-1185">Reference proteome</keyword>
<dbReference type="PANTHER" id="PTHR43133:SF25">
    <property type="entry name" value="RNA POLYMERASE SIGMA FACTOR RFAY-RELATED"/>
    <property type="match status" value="1"/>
</dbReference>
<dbReference type="InterPro" id="IPR007627">
    <property type="entry name" value="RNA_pol_sigma70_r2"/>
</dbReference>
<feature type="region of interest" description="Disordered" evidence="5">
    <location>
        <begin position="1"/>
        <end position="25"/>
    </location>
</feature>
<sequence>MNEPHLADPPDTASPSQDDAGAIERSWQEPERFGAVFDAHYAEIHRYASRRLGPQAADDVCAETFALAFRERRRYDLRRRSARPWLYGIATNLISRHRRDEARLLRAVDRLRPGAKPIGGHEEEVTAKVSAQAVKGALARAIAALPADQRDVLLLVALAGLRYEEVAQALDVPFGTVSSRLNRARKKLRKALGGTNPLLDEEEAQR</sequence>
<dbReference type="InterPro" id="IPR039425">
    <property type="entry name" value="RNA_pol_sigma-70-like"/>
</dbReference>
<feature type="domain" description="RNA polymerase sigma-70 region 2" evidence="6">
    <location>
        <begin position="37"/>
        <end position="103"/>
    </location>
</feature>
<name>A0ABV5NDH3_9ACTN</name>
<evidence type="ECO:0000259" key="7">
    <source>
        <dbReference type="Pfam" id="PF08281"/>
    </source>
</evidence>
<evidence type="ECO:0000256" key="5">
    <source>
        <dbReference type="SAM" id="MobiDB-lite"/>
    </source>
</evidence>